<accession>A0A251V644</accession>
<organism evidence="1 2">
    <name type="scientific">Helianthus annuus</name>
    <name type="common">Common sunflower</name>
    <dbReference type="NCBI Taxonomy" id="4232"/>
    <lineage>
        <taxon>Eukaryota</taxon>
        <taxon>Viridiplantae</taxon>
        <taxon>Streptophyta</taxon>
        <taxon>Embryophyta</taxon>
        <taxon>Tracheophyta</taxon>
        <taxon>Spermatophyta</taxon>
        <taxon>Magnoliopsida</taxon>
        <taxon>eudicotyledons</taxon>
        <taxon>Gunneridae</taxon>
        <taxon>Pentapetalae</taxon>
        <taxon>asterids</taxon>
        <taxon>campanulids</taxon>
        <taxon>Asterales</taxon>
        <taxon>Asteraceae</taxon>
        <taxon>Asteroideae</taxon>
        <taxon>Heliantheae alliance</taxon>
        <taxon>Heliantheae</taxon>
        <taxon>Helianthus</taxon>
    </lineage>
</organism>
<protein>
    <submittedName>
        <fullName evidence="1">Uncharacterized protein</fullName>
    </submittedName>
</protein>
<dbReference type="EMBL" id="CM007892">
    <property type="protein sequence ID" value="OTG31055.1"/>
    <property type="molecule type" value="Genomic_DNA"/>
</dbReference>
<sequence>MNMRAEDVLMHQWLLHLAHDPANRPVFEVRLVQVSATTDGSSDDVVYSSSPTQQPANR</sequence>
<proteinExistence type="predicted"/>
<reference evidence="2" key="1">
    <citation type="journal article" date="2017" name="Nature">
        <title>The sunflower genome provides insights into oil metabolism, flowering and Asterid evolution.</title>
        <authorList>
            <person name="Badouin H."/>
            <person name="Gouzy J."/>
            <person name="Grassa C.J."/>
            <person name="Murat F."/>
            <person name="Staton S.E."/>
            <person name="Cottret L."/>
            <person name="Lelandais-Briere C."/>
            <person name="Owens G.L."/>
            <person name="Carrere S."/>
            <person name="Mayjonade B."/>
            <person name="Legrand L."/>
            <person name="Gill N."/>
            <person name="Kane N.C."/>
            <person name="Bowers J.E."/>
            <person name="Hubner S."/>
            <person name="Bellec A."/>
            <person name="Berard A."/>
            <person name="Berges H."/>
            <person name="Blanchet N."/>
            <person name="Boniface M.C."/>
            <person name="Brunel D."/>
            <person name="Catrice O."/>
            <person name="Chaidir N."/>
            <person name="Claudel C."/>
            <person name="Donnadieu C."/>
            <person name="Faraut T."/>
            <person name="Fievet G."/>
            <person name="Helmstetter N."/>
            <person name="King M."/>
            <person name="Knapp S.J."/>
            <person name="Lai Z."/>
            <person name="Le Paslier M.C."/>
            <person name="Lippi Y."/>
            <person name="Lorenzon L."/>
            <person name="Mandel J.R."/>
            <person name="Marage G."/>
            <person name="Marchand G."/>
            <person name="Marquand E."/>
            <person name="Bret-Mestries E."/>
            <person name="Morien E."/>
            <person name="Nambeesan S."/>
            <person name="Nguyen T."/>
            <person name="Pegot-Espagnet P."/>
            <person name="Pouilly N."/>
            <person name="Raftis F."/>
            <person name="Sallet E."/>
            <person name="Schiex T."/>
            <person name="Thomas J."/>
            <person name="Vandecasteele C."/>
            <person name="Vares D."/>
            <person name="Vear F."/>
            <person name="Vautrin S."/>
            <person name="Crespi M."/>
            <person name="Mangin B."/>
            <person name="Burke J.M."/>
            <person name="Salse J."/>
            <person name="Munos S."/>
            <person name="Vincourt P."/>
            <person name="Rieseberg L.H."/>
            <person name="Langlade N.B."/>
        </authorList>
    </citation>
    <scope>NUCLEOTIDE SEQUENCE [LARGE SCALE GENOMIC DNA]</scope>
    <source>
        <strain evidence="2">cv. SF193</strain>
    </source>
</reference>
<name>A0A251V644_HELAN</name>
<keyword evidence="2" id="KW-1185">Reference proteome</keyword>
<dbReference type="Proteomes" id="UP000215914">
    <property type="component" value="Chromosome 3"/>
</dbReference>
<evidence type="ECO:0000313" key="2">
    <source>
        <dbReference type="Proteomes" id="UP000215914"/>
    </source>
</evidence>
<dbReference type="InParanoid" id="A0A251V644"/>
<evidence type="ECO:0000313" key="1">
    <source>
        <dbReference type="EMBL" id="OTG31055.1"/>
    </source>
</evidence>
<dbReference type="AlphaFoldDB" id="A0A251V644"/>
<gene>
    <name evidence="1" type="ORF">HannXRQ_Chr03g0071241</name>
</gene>